<dbReference type="InterPro" id="IPR011330">
    <property type="entry name" value="Glyco_hydro/deAcase_b/a-brl"/>
</dbReference>
<gene>
    <name evidence="1" type="ORF">F8A88_14215</name>
</gene>
<protein>
    <recommendedName>
        <fullName evidence="3">Polysaccharide deacetylase</fullName>
    </recommendedName>
</protein>
<proteinExistence type="predicted"/>
<comment type="caution">
    <text evidence="1">The sequence shown here is derived from an EMBL/GenBank/DDBJ whole genome shotgun (WGS) entry which is preliminary data.</text>
</comment>
<accession>A0A6N6N1T2</accession>
<dbReference type="InterPro" id="IPR049591">
    <property type="entry name" value="CE4_u4-like"/>
</dbReference>
<dbReference type="AlphaFoldDB" id="A0A6N6N1T2"/>
<dbReference type="SUPFAM" id="SSF88713">
    <property type="entry name" value="Glycoside hydrolase/deacetylase"/>
    <property type="match status" value="1"/>
</dbReference>
<evidence type="ECO:0000313" key="1">
    <source>
        <dbReference type="EMBL" id="KAB1439059.1"/>
    </source>
</evidence>
<reference evidence="1 2" key="1">
    <citation type="journal article" date="2017" name="Int. J. Syst. Evol. Microbiol.">
        <title>Desulfovibrio senegalensis sp. nov., a mesophilic sulfate reducer isolated from marine sediment.</title>
        <authorList>
            <person name="Thioye A."/>
            <person name="Gam Z.B.A."/>
            <person name="Mbengue M."/>
            <person name="Cayol J.L."/>
            <person name="Joseph-Bartoli M."/>
            <person name="Toure-Kane C."/>
            <person name="Labat M."/>
        </authorList>
    </citation>
    <scope>NUCLEOTIDE SEQUENCE [LARGE SCALE GENOMIC DNA]</scope>
    <source>
        <strain evidence="1 2">DSM 101509</strain>
    </source>
</reference>
<dbReference type="RefSeq" id="WP_151151845.1">
    <property type="nucleotide sequence ID" value="NZ_WAIE01000008.1"/>
</dbReference>
<dbReference type="GO" id="GO:0005975">
    <property type="term" value="P:carbohydrate metabolic process"/>
    <property type="evidence" value="ECO:0007669"/>
    <property type="project" value="InterPro"/>
</dbReference>
<dbReference type="EMBL" id="WAIE01000008">
    <property type="protein sequence ID" value="KAB1439059.1"/>
    <property type="molecule type" value="Genomic_DNA"/>
</dbReference>
<sequence>MTLDALAAIANELDAWRANERTATLWWRDDDAHAAGPELDRLLALCRAHNTPCSLAAIPARVEDSMVALLHGTPQAWVLQHGYAHVNHAPRGKGLGAWELGLHRPLQTVLDDLERGRTILKDRFKGRFVPAVVPPWNRIDPVLLRHFPALGLTGMSAEDRGPLSANRVRIVPAHADLLRWKGKAAHFAGAQRVTDQILDHLRSRRMKTVDPDTPTGVLTHHLEMDEAAWEFMNALLEATNAHTACRWLAAPDIFEQGNLE</sequence>
<organism evidence="1 2">
    <name type="scientific">Pseudodesulfovibrio senegalensis</name>
    <dbReference type="NCBI Taxonomy" id="1721087"/>
    <lineage>
        <taxon>Bacteria</taxon>
        <taxon>Pseudomonadati</taxon>
        <taxon>Thermodesulfobacteriota</taxon>
        <taxon>Desulfovibrionia</taxon>
        <taxon>Desulfovibrionales</taxon>
        <taxon>Desulfovibrionaceae</taxon>
    </lineage>
</organism>
<name>A0A6N6N1T2_9BACT</name>
<dbReference type="OrthoDB" id="6086702at2"/>
<dbReference type="Proteomes" id="UP000438699">
    <property type="component" value="Unassembled WGS sequence"/>
</dbReference>
<dbReference type="CDD" id="cd10928">
    <property type="entry name" value="CE4_u4"/>
    <property type="match status" value="1"/>
</dbReference>
<keyword evidence="2" id="KW-1185">Reference proteome</keyword>
<evidence type="ECO:0008006" key="3">
    <source>
        <dbReference type="Google" id="ProtNLM"/>
    </source>
</evidence>
<evidence type="ECO:0000313" key="2">
    <source>
        <dbReference type="Proteomes" id="UP000438699"/>
    </source>
</evidence>